<keyword evidence="1" id="KW-1133">Transmembrane helix</keyword>
<evidence type="ECO:0000313" key="2">
    <source>
        <dbReference type="EMBL" id="KAF7188818.1"/>
    </source>
</evidence>
<dbReference type="AlphaFoldDB" id="A0A8H6VDZ6"/>
<evidence type="ECO:0000256" key="1">
    <source>
        <dbReference type="SAM" id="Phobius"/>
    </source>
</evidence>
<evidence type="ECO:0000313" key="3">
    <source>
        <dbReference type="Proteomes" id="UP000660729"/>
    </source>
</evidence>
<sequence>MAFLNSALEVLLIYIASILALCFFAAEVHMVACMLCYLWVNSKYYETIVICSDLLLFYHAMKRLYGGYEDGLMDLTGNPVIDFGLEHMSLVTFLLLLLAGCSMVRQVLGIFVA</sequence>
<keyword evidence="1" id="KW-0472">Membrane</keyword>
<name>A0A8H6VDZ6_9PEZI</name>
<keyword evidence="1" id="KW-0812">Transmembrane</keyword>
<protein>
    <submittedName>
        <fullName evidence="2">Uncharacterized protein</fullName>
    </submittedName>
</protein>
<gene>
    <name evidence="2" type="ORF">HII31_09741</name>
</gene>
<comment type="caution">
    <text evidence="2">The sequence shown here is derived from an EMBL/GenBank/DDBJ whole genome shotgun (WGS) entry which is preliminary data.</text>
</comment>
<dbReference type="Proteomes" id="UP000660729">
    <property type="component" value="Unassembled WGS sequence"/>
</dbReference>
<feature type="transmembrane region" description="Helical" evidence="1">
    <location>
        <begin position="47"/>
        <end position="68"/>
    </location>
</feature>
<organism evidence="2 3">
    <name type="scientific">Pseudocercospora fuligena</name>
    <dbReference type="NCBI Taxonomy" id="685502"/>
    <lineage>
        <taxon>Eukaryota</taxon>
        <taxon>Fungi</taxon>
        <taxon>Dikarya</taxon>
        <taxon>Ascomycota</taxon>
        <taxon>Pezizomycotina</taxon>
        <taxon>Dothideomycetes</taxon>
        <taxon>Dothideomycetidae</taxon>
        <taxon>Mycosphaerellales</taxon>
        <taxon>Mycosphaerellaceae</taxon>
        <taxon>Pseudocercospora</taxon>
    </lineage>
</organism>
<keyword evidence="3" id="KW-1185">Reference proteome</keyword>
<accession>A0A8H6VDZ6</accession>
<reference evidence="2" key="1">
    <citation type="submission" date="2020-04" db="EMBL/GenBank/DDBJ databases">
        <title>Draft genome resource of the tomato pathogen Pseudocercospora fuligena.</title>
        <authorList>
            <person name="Zaccaron A."/>
        </authorList>
    </citation>
    <scope>NUCLEOTIDE SEQUENCE</scope>
    <source>
        <strain evidence="2">PF001</strain>
    </source>
</reference>
<feature type="transmembrane region" description="Helical" evidence="1">
    <location>
        <begin position="88"/>
        <end position="112"/>
    </location>
</feature>
<dbReference type="EMBL" id="JABCIY010000204">
    <property type="protein sequence ID" value="KAF7188818.1"/>
    <property type="molecule type" value="Genomic_DNA"/>
</dbReference>
<proteinExistence type="predicted"/>
<feature type="transmembrane region" description="Helical" evidence="1">
    <location>
        <begin position="12"/>
        <end position="40"/>
    </location>
</feature>